<reference evidence="1 2" key="1">
    <citation type="journal article" date="2016" name="Nat. Commun.">
        <title>Thousands of microbial genomes shed light on interconnected biogeochemical processes in an aquifer system.</title>
        <authorList>
            <person name="Anantharaman K."/>
            <person name="Brown C.T."/>
            <person name="Hug L.A."/>
            <person name="Sharon I."/>
            <person name="Castelle C.J."/>
            <person name="Probst A.J."/>
            <person name="Thomas B.C."/>
            <person name="Singh A."/>
            <person name="Wilkins M.J."/>
            <person name="Karaoz U."/>
            <person name="Brodie E.L."/>
            <person name="Williams K.H."/>
            <person name="Hubbard S.S."/>
            <person name="Banfield J.F."/>
        </authorList>
    </citation>
    <scope>NUCLEOTIDE SEQUENCE [LARGE SCALE GENOMIC DNA]</scope>
</reference>
<name>A0A1G1VTK6_9BACT</name>
<dbReference type="AlphaFoldDB" id="A0A1G1VTK6"/>
<dbReference type="Proteomes" id="UP000179233">
    <property type="component" value="Unassembled WGS sequence"/>
</dbReference>
<organism evidence="1 2">
    <name type="scientific">Candidatus Chisholmbacteria bacterium RIFCSPHIGHO2_01_FULL_52_32</name>
    <dbReference type="NCBI Taxonomy" id="1797591"/>
    <lineage>
        <taxon>Bacteria</taxon>
        <taxon>Candidatus Chisholmiibacteriota</taxon>
    </lineage>
</organism>
<dbReference type="EMBL" id="MHCJ01000003">
    <property type="protein sequence ID" value="OGY18729.1"/>
    <property type="molecule type" value="Genomic_DNA"/>
</dbReference>
<sequence>MTLLPLFQLRIVLHLGGAILKLAPWRLLLHWGHLGIFYPHFSLQLRPATNSIPYNFNESIH</sequence>
<evidence type="ECO:0000313" key="1">
    <source>
        <dbReference type="EMBL" id="OGY18729.1"/>
    </source>
</evidence>
<proteinExistence type="predicted"/>
<protein>
    <submittedName>
        <fullName evidence="1">Uncharacterized protein</fullName>
    </submittedName>
</protein>
<comment type="caution">
    <text evidence="1">The sequence shown here is derived from an EMBL/GenBank/DDBJ whole genome shotgun (WGS) entry which is preliminary data.</text>
</comment>
<gene>
    <name evidence="1" type="ORF">A2786_04515</name>
</gene>
<evidence type="ECO:0000313" key="2">
    <source>
        <dbReference type="Proteomes" id="UP000179233"/>
    </source>
</evidence>
<accession>A0A1G1VTK6</accession>